<dbReference type="EMBL" id="CP036298">
    <property type="protein sequence ID" value="QDV24057.1"/>
    <property type="molecule type" value="Genomic_DNA"/>
</dbReference>
<feature type="chain" id="PRO_5022087770" evidence="2">
    <location>
        <begin position="22"/>
        <end position="292"/>
    </location>
</feature>
<dbReference type="InterPro" id="IPR029058">
    <property type="entry name" value="AB_hydrolase_fold"/>
</dbReference>
<evidence type="ECO:0000313" key="5">
    <source>
        <dbReference type="Proteomes" id="UP000318017"/>
    </source>
</evidence>
<dbReference type="Proteomes" id="UP000318017">
    <property type="component" value="Chromosome"/>
</dbReference>
<dbReference type="InterPro" id="IPR049492">
    <property type="entry name" value="BD-FAE-like_dom"/>
</dbReference>
<dbReference type="PANTHER" id="PTHR48081">
    <property type="entry name" value="AB HYDROLASE SUPERFAMILY PROTEIN C4A8.06C"/>
    <property type="match status" value="1"/>
</dbReference>
<keyword evidence="2" id="KW-0732">Signal</keyword>
<dbReference type="OrthoDB" id="9794725at2"/>
<dbReference type="KEGG" id="ahel:Q31a_23700"/>
<keyword evidence="1 4" id="KW-0378">Hydrolase</keyword>
<feature type="signal peptide" evidence="2">
    <location>
        <begin position="1"/>
        <end position="21"/>
    </location>
</feature>
<feature type="domain" description="BD-FAE-like" evidence="3">
    <location>
        <begin position="50"/>
        <end position="247"/>
    </location>
</feature>
<evidence type="ECO:0000256" key="1">
    <source>
        <dbReference type="ARBA" id="ARBA00022801"/>
    </source>
</evidence>
<proteinExistence type="predicted"/>
<dbReference type="Gene3D" id="3.40.50.1820">
    <property type="entry name" value="alpha/beta hydrolase"/>
    <property type="match status" value="1"/>
</dbReference>
<dbReference type="RefSeq" id="WP_145077444.1">
    <property type="nucleotide sequence ID" value="NZ_CP036298.1"/>
</dbReference>
<dbReference type="Pfam" id="PF20434">
    <property type="entry name" value="BD-FAE"/>
    <property type="match status" value="1"/>
</dbReference>
<evidence type="ECO:0000313" key="4">
    <source>
        <dbReference type="EMBL" id="QDV24057.1"/>
    </source>
</evidence>
<dbReference type="AlphaFoldDB" id="A0A518G640"/>
<dbReference type="EC" id="3.1.1.72" evidence="4"/>
<organism evidence="4 5">
    <name type="scientific">Aureliella helgolandensis</name>
    <dbReference type="NCBI Taxonomy" id="2527968"/>
    <lineage>
        <taxon>Bacteria</taxon>
        <taxon>Pseudomonadati</taxon>
        <taxon>Planctomycetota</taxon>
        <taxon>Planctomycetia</taxon>
        <taxon>Pirellulales</taxon>
        <taxon>Pirellulaceae</taxon>
        <taxon>Aureliella</taxon>
    </lineage>
</organism>
<name>A0A518G640_9BACT</name>
<gene>
    <name evidence="4" type="primary">axeA1_4</name>
    <name evidence="4" type="ORF">Q31a_23700</name>
</gene>
<protein>
    <submittedName>
        <fullName evidence="4">Acetylxylan esterase</fullName>
        <ecNumber evidence="4">3.1.1.72</ecNumber>
    </submittedName>
</protein>
<dbReference type="SUPFAM" id="SSF53474">
    <property type="entry name" value="alpha/beta-Hydrolases"/>
    <property type="match status" value="1"/>
</dbReference>
<dbReference type="PANTHER" id="PTHR48081:SF6">
    <property type="entry name" value="PEPTIDASE S9 PROLYL OLIGOPEPTIDASE CATALYTIC DOMAIN-CONTAINING PROTEIN"/>
    <property type="match status" value="1"/>
</dbReference>
<accession>A0A518G640</accession>
<dbReference type="GO" id="GO:0046555">
    <property type="term" value="F:acetylxylan esterase activity"/>
    <property type="evidence" value="ECO:0007669"/>
    <property type="project" value="UniProtKB-EC"/>
</dbReference>
<evidence type="ECO:0000256" key="2">
    <source>
        <dbReference type="SAM" id="SignalP"/>
    </source>
</evidence>
<dbReference type="InterPro" id="IPR050300">
    <property type="entry name" value="GDXG_lipolytic_enzyme"/>
</dbReference>
<evidence type="ECO:0000259" key="3">
    <source>
        <dbReference type="Pfam" id="PF20434"/>
    </source>
</evidence>
<keyword evidence="5" id="KW-1185">Reference proteome</keyword>
<reference evidence="4 5" key="1">
    <citation type="submission" date="2019-02" db="EMBL/GenBank/DDBJ databases">
        <title>Deep-cultivation of Planctomycetes and their phenomic and genomic characterization uncovers novel biology.</title>
        <authorList>
            <person name="Wiegand S."/>
            <person name="Jogler M."/>
            <person name="Boedeker C."/>
            <person name="Pinto D."/>
            <person name="Vollmers J."/>
            <person name="Rivas-Marin E."/>
            <person name="Kohn T."/>
            <person name="Peeters S.H."/>
            <person name="Heuer A."/>
            <person name="Rast P."/>
            <person name="Oberbeckmann S."/>
            <person name="Bunk B."/>
            <person name="Jeske O."/>
            <person name="Meyerdierks A."/>
            <person name="Storesund J.E."/>
            <person name="Kallscheuer N."/>
            <person name="Luecker S."/>
            <person name="Lage O.M."/>
            <person name="Pohl T."/>
            <person name="Merkel B.J."/>
            <person name="Hornburger P."/>
            <person name="Mueller R.-W."/>
            <person name="Bruemmer F."/>
            <person name="Labrenz M."/>
            <person name="Spormann A.M."/>
            <person name="Op den Camp H."/>
            <person name="Overmann J."/>
            <person name="Amann R."/>
            <person name="Jetten M.S.M."/>
            <person name="Mascher T."/>
            <person name="Medema M.H."/>
            <person name="Devos D.P."/>
            <person name="Kaster A.-K."/>
            <person name="Ovreas L."/>
            <person name="Rohde M."/>
            <person name="Galperin M.Y."/>
            <person name="Jogler C."/>
        </authorList>
    </citation>
    <scope>NUCLEOTIDE SEQUENCE [LARGE SCALE GENOMIC DNA]</scope>
    <source>
        <strain evidence="4 5">Q31a</strain>
    </source>
</reference>
<sequence length="292" mass="31979" precursor="true">MFRNYALPFFLAFFTCGIAQAAEPQTIRLWETDAPGALGSEEKDIPTAIVYLPETAKGPTPAIVIYPGGGYGGLAMDHEGHQIAAWANRMGMAGIIVSYRHRGRGYGHPAPMLDAQRAIRLTRQHAAEWNINPEQVGVLGFSAGGHLTTTVLTHFDRGMKQPHDEVDQQSCRPDFGVVCYAVVALGETFTHQGSQRNLLGSEPTPEMIEELSNEKQVTADTPPCFVWHTAEDSAVPVENGIQFYSALVAAKVPSELHVFPYGRHGIGLANDFPGAAQWPLLCEDWLKRTLDR</sequence>